<feature type="domain" description="Response regulatory" evidence="8">
    <location>
        <begin position="26"/>
        <end position="141"/>
    </location>
</feature>
<dbReference type="SUPFAM" id="SSF46689">
    <property type="entry name" value="Homeodomain-like"/>
    <property type="match status" value="1"/>
</dbReference>
<dbReference type="EMBL" id="JAEACU010000010">
    <property type="protein sequence ID" value="KAH7516456.1"/>
    <property type="molecule type" value="Genomic_DNA"/>
</dbReference>
<comment type="caution">
    <text evidence="9">The sequence shown here is derived from an EMBL/GenBank/DDBJ whole genome shotgun (WGS) entry which is preliminary data.</text>
</comment>
<evidence type="ECO:0000256" key="3">
    <source>
        <dbReference type="ARBA" id="ARBA00023015"/>
    </source>
</evidence>
<dbReference type="PANTHER" id="PTHR43874:SF87">
    <property type="entry name" value="HTH MYB-TYPE DOMAIN-CONTAINING PROTEIN"/>
    <property type="match status" value="1"/>
</dbReference>
<dbReference type="SMART" id="SM00448">
    <property type="entry name" value="REC"/>
    <property type="match status" value="1"/>
</dbReference>
<dbReference type="Pfam" id="PF00072">
    <property type="entry name" value="Response_reg"/>
    <property type="match status" value="1"/>
</dbReference>
<evidence type="ECO:0000256" key="6">
    <source>
        <dbReference type="PROSITE-ProRule" id="PRU00169"/>
    </source>
</evidence>
<feature type="region of interest" description="Disordered" evidence="7">
    <location>
        <begin position="280"/>
        <end position="341"/>
    </location>
</feature>
<comment type="caution">
    <text evidence="6">Lacks conserved residue(s) required for the propagation of feature annotation.</text>
</comment>
<dbReference type="GO" id="GO:0009736">
    <property type="term" value="P:cytokinin-activated signaling pathway"/>
    <property type="evidence" value="ECO:0007669"/>
    <property type="project" value="InterPro"/>
</dbReference>
<dbReference type="InterPro" id="IPR009057">
    <property type="entry name" value="Homeodomain-like_sf"/>
</dbReference>
<keyword evidence="3" id="KW-0805">Transcription regulation</keyword>
<dbReference type="InterPro" id="IPR011006">
    <property type="entry name" value="CheY-like_superfamily"/>
</dbReference>
<dbReference type="GO" id="GO:0005634">
    <property type="term" value="C:nucleus"/>
    <property type="evidence" value="ECO:0007669"/>
    <property type="project" value="UniProtKB-SubCell"/>
</dbReference>
<dbReference type="SUPFAM" id="SSF52172">
    <property type="entry name" value="CheY-like"/>
    <property type="match status" value="1"/>
</dbReference>
<dbReference type="CDD" id="cd17584">
    <property type="entry name" value="REC_typeB_ARR-like"/>
    <property type="match status" value="1"/>
</dbReference>
<evidence type="ECO:0000313" key="10">
    <source>
        <dbReference type="Proteomes" id="UP000813462"/>
    </source>
</evidence>
<dbReference type="Proteomes" id="UP000813462">
    <property type="component" value="Unassembled WGS sequence"/>
</dbReference>
<accession>A0A978UNQ4</accession>
<dbReference type="Gene3D" id="1.10.10.60">
    <property type="entry name" value="Homeodomain-like"/>
    <property type="match status" value="1"/>
</dbReference>
<dbReference type="InterPro" id="IPR045279">
    <property type="entry name" value="ARR-like"/>
</dbReference>
<feature type="region of interest" description="Disordered" evidence="7">
    <location>
        <begin position="637"/>
        <end position="658"/>
    </location>
</feature>
<name>A0A978UNQ4_ZIZJJ</name>
<evidence type="ECO:0000256" key="7">
    <source>
        <dbReference type="SAM" id="MobiDB-lite"/>
    </source>
</evidence>
<feature type="compositionally biased region" description="Basic and acidic residues" evidence="7">
    <location>
        <begin position="281"/>
        <end position="294"/>
    </location>
</feature>
<keyword evidence="4" id="KW-0804">Transcription</keyword>
<protein>
    <recommendedName>
        <fullName evidence="8">Response regulatory domain-containing protein</fullName>
    </recommendedName>
</protein>
<evidence type="ECO:0000256" key="5">
    <source>
        <dbReference type="ARBA" id="ARBA00023242"/>
    </source>
</evidence>
<evidence type="ECO:0000259" key="8">
    <source>
        <dbReference type="PROSITE" id="PS50110"/>
    </source>
</evidence>
<dbReference type="GO" id="GO:0003677">
    <property type="term" value="F:DNA binding"/>
    <property type="evidence" value="ECO:0007669"/>
    <property type="project" value="InterPro"/>
</dbReference>
<dbReference type="GO" id="GO:0000160">
    <property type="term" value="P:phosphorelay signal transduction system"/>
    <property type="evidence" value="ECO:0007669"/>
    <property type="project" value="UniProtKB-KW"/>
</dbReference>
<proteinExistence type="predicted"/>
<keyword evidence="5" id="KW-0539">Nucleus</keyword>
<feature type="compositionally biased region" description="Basic and acidic residues" evidence="7">
    <location>
        <begin position="320"/>
        <end position="339"/>
    </location>
</feature>
<dbReference type="Gene3D" id="3.40.50.2300">
    <property type="match status" value="1"/>
</dbReference>
<feature type="compositionally biased region" description="Polar residues" evidence="7">
    <location>
        <begin position="309"/>
        <end position="319"/>
    </location>
</feature>
<evidence type="ECO:0000313" key="9">
    <source>
        <dbReference type="EMBL" id="KAH7516456.1"/>
    </source>
</evidence>
<dbReference type="InterPro" id="IPR001789">
    <property type="entry name" value="Sig_transdc_resp-reg_receiver"/>
</dbReference>
<dbReference type="AlphaFoldDB" id="A0A978UNQ4"/>
<dbReference type="NCBIfam" id="TIGR01557">
    <property type="entry name" value="myb_SHAQKYF"/>
    <property type="match status" value="1"/>
</dbReference>
<evidence type="ECO:0000256" key="1">
    <source>
        <dbReference type="ARBA" id="ARBA00004123"/>
    </source>
</evidence>
<evidence type="ECO:0000256" key="2">
    <source>
        <dbReference type="ARBA" id="ARBA00023012"/>
    </source>
</evidence>
<reference evidence="9" key="1">
    <citation type="journal article" date="2021" name="Front. Plant Sci.">
        <title>Chromosome-Scale Genome Assembly for Chinese Sour Jujube and Insights Into Its Genome Evolution and Domestication Signature.</title>
        <authorList>
            <person name="Shen L.-Y."/>
            <person name="Luo H."/>
            <person name="Wang X.-L."/>
            <person name="Wang X.-M."/>
            <person name="Qiu X.-J."/>
            <person name="Liu H."/>
            <person name="Zhou S.-S."/>
            <person name="Jia K.-H."/>
            <person name="Nie S."/>
            <person name="Bao Y.-T."/>
            <person name="Zhang R.-G."/>
            <person name="Yun Q.-Z."/>
            <person name="Chai Y.-H."/>
            <person name="Lu J.-Y."/>
            <person name="Li Y."/>
            <person name="Zhao S.-W."/>
            <person name="Mao J.-F."/>
            <person name="Jia S.-G."/>
            <person name="Mao Y.-M."/>
        </authorList>
    </citation>
    <scope>NUCLEOTIDE SEQUENCE</scope>
    <source>
        <strain evidence="9">AT0</strain>
        <tissue evidence="9">Leaf</tissue>
    </source>
</reference>
<keyword evidence="2" id="KW-0902">Two-component regulatory system</keyword>
<gene>
    <name evidence="9" type="ORF">FEM48_Zijuj10G0137100</name>
</gene>
<feature type="region of interest" description="Disordered" evidence="7">
    <location>
        <begin position="449"/>
        <end position="472"/>
    </location>
</feature>
<dbReference type="InterPro" id="IPR006447">
    <property type="entry name" value="Myb_dom_plants"/>
</dbReference>
<dbReference type="PANTHER" id="PTHR43874">
    <property type="entry name" value="TWO-COMPONENT RESPONSE REGULATOR"/>
    <property type="match status" value="1"/>
</dbReference>
<organism evidence="9 10">
    <name type="scientific">Ziziphus jujuba var. spinosa</name>
    <dbReference type="NCBI Taxonomy" id="714518"/>
    <lineage>
        <taxon>Eukaryota</taxon>
        <taxon>Viridiplantae</taxon>
        <taxon>Streptophyta</taxon>
        <taxon>Embryophyta</taxon>
        <taxon>Tracheophyta</taxon>
        <taxon>Spermatophyta</taxon>
        <taxon>Magnoliopsida</taxon>
        <taxon>eudicotyledons</taxon>
        <taxon>Gunneridae</taxon>
        <taxon>Pentapetalae</taxon>
        <taxon>rosids</taxon>
        <taxon>fabids</taxon>
        <taxon>Rosales</taxon>
        <taxon>Rhamnaceae</taxon>
        <taxon>Paliureae</taxon>
        <taxon>Ziziphus</taxon>
    </lineage>
</organism>
<comment type="subcellular location">
    <subcellularLocation>
        <location evidence="1">Nucleus</location>
    </subcellularLocation>
</comment>
<dbReference type="PROSITE" id="PS50110">
    <property type="entry name" value="RESPONSE_REGULATORY"/>
    <property type="match status" value="1"/>
</dbReference>
<sequence>MCLKMDGNGMNFSVTKIVPKAANGLHILVVDNDTVSLMYLASMLEQYSFKVTTTELASVALSILREQKEQYKLVIANMNLPDIDNLAFLHLLLKKDIPVIQVMSSERNGNLAGKALAQGACYFLQKPICLEDLKFVWQHMYRKIRKPMKEVCEANIENKMNHGNDSRGIKIKETDNVSRAPEKGNMIKEPGGVSGRPRCQGIIIKEVNHATRPPNYEGGKEVGGVSGSATVCNLDGIQNRYMVTDPNGKKKQFEGHQVSLVNENHVKVVQNSCTKGSITTEQKKQEGLKTRRQIDDEEQQQQGKRTKVNSEQKSSQSLKTNEEEGERKDDSSSSNEKRSRVVWSPELHLKFTAAVSALGDKTVSSLSFDPEARPKPILELMNSPNITLRQVASHLQKYKSQVQKINETSTTDFLPVSKSTSSYSKAEFPSLLERPSALASPLGQRSLSFGGRGSTQFTAPKSLAQPGPSLSSVINNHRTSNLNSGQMDISRTLNLYPTNNNSNEVHIENHSMLQRSNQIRKTSSFNSNNFVNENMKEIQPYQIQGSVSQVSETNLPNLSYVIPEAASPCISADMSQLLNVPPYVNHAQEFAPDLAAPFNSQNQNQLSAGAMGRTDVLQSQPAQMTLGNATNIEKSPNDFFGGSQNVDPTPEQVAASGSNQNQSLLDYANLLKFLEDDLEYNCLDSAPDIGDIDHYCKWLEQTLHGKSKDPQ</sequence>
<evidence type="ECO:0000256" key="4">
    <source>
        <dbReference type="ARBA" id="ARBA00023163"/>
    </source>
</evidence>